<dbReference type="EMBL" id="AYXG01000042">
    <property type="protein sequence ID" value="EWC63596.1"/>
    <property type="molecule type" value="Genomic_DNA"/>
</dbReference>
<accession>W7J3N7</accession>
<gene>
    <name evidence="2" type="ORF">UO65_1050</name>
</gene>
<dbReference type="Proteomes" id="UP000019277">
    <property type="component" value="Unassembled WGS sequence"/>
</dbReference>
<evidence type="ECO:0000313" key="3">
    <source>
        <dbReference type="Proteomes" id="UP000019277"/>
    </source>
</evidence>
<evidence type="ECO:0000256" key="1">
    <source>
        <dbReference type="SAM" id="MobiDB-lite"/>
    </source>
</evidence>
<protein>
    <submittedName>
        <fullName evidence="2">Uncharacterized protein</fullName>
    </submittedName>
</protein>
<name>W7J3N7_9PSEU</name>
<comment type="caution">
    <text evidence="2">The sequence shown here is derived from an EMBL/GenBank/DDBJ whole genome shotgun (WGS) entry which is preliminary data.</text>
</comment>
<reference evidence="2 3" key="1">
    <citation type="journal article" date="2014" name="Genome Announc.">
        <title>Draft Genome Sequence of the Antitrypanosomally Active Sponge-Associated Bacterium Actinokineospora sp. Strain EG49.</title>
        <authorList>
            <person name="Harjes J."/>
            <person name="Ryu T."/>
            <person name="Abdelmohsen U.R."/>
            <person name="Moitinho-Silva L."/>
            <person name="Horn H."/>
            <person name="Ravasi T."/>
            <person name="Hentschel U."/>
        </authorList>
    </citation>
    <scope>NUCLEOTIDE SEQUENCE [LARGE SCALE GENOMIC DNA]</scope>
    <source>
        <strain evidence="2 3">EG49</strain>
    </source>
</reference>
<dbReference type="STRING" id="909613.UO65_1050"/>
<feature type="region of interest" description="Disordered" evidence="1">
    <location>
        <begin position="20"/>
        <end position="42"/>
    </location>
</feature>
<proteinExistence type="predicted"/>
<sequence>MPRGHVISFAGVLGPWCGTDRRSPVRRALSDRPTAERDLASP</sequence>
<dbReference type="AlphaFoldDB" id="W7J3N7"/>
<keyword evidence="3" id="KW-1185">Reference proteome</keyword>
<evidence type="ECO:0000313" key="2">
    <source>
        <dbReference type="EMBL" id="EWC63596.1"/>
    </source>
</evidence>
<organism evidence="2 3">
    <name type="scientific">Actinokineospora spheciospongiae</name>
    <dbReference type="NCBI Taxonomy" id="909613"/>
    <lineage>
        <taxon>Bacteria</taxon>
        <taxon>Bacillati</taxon>
        <taxon>Actinomycetota</taxon>
        <taxon>Actinomycetes</taxon>
        <taxon>Pseudonocardiales</taxon>
        <taxon>Pseudonocardiaceae</taxon>
        <taxon>Actinokineospora</taxon>
    </lineage>
</organism>